<dbReference type="EnsemblBacteria" id="AAB89873">
    <property type="protein sequence ID" value="AAB89873"/>
    <property type="gene ID" value="AF_1370"/>
</dbReference>
<proteinExistence type="inferred from homology"/>
<evidence type="ECO:0000256" key="2">
    <source>
        <dbReference type="ARBA" id="ARBA00022723"/>
    </source>
</evidence>
<dbReference type="PIRSF" id="PIRSF005622">
    <property type="entry name" value="Hydrgn_mat_hypD"/>
    <property type="match status" value="1"/>
</dbReference>
<dbReference type="GO" id="GO:0070025">
    <property type="term" value="F:carbon monoxide binding"/>
    <property type="evidence" value="ECO:0007669"/>
    <property type="project" value="TreeGrafter"/>
</dbReference>
<dbReference type="PANTHER" id="PTHR30149:SF0">
    <property type="entry name" value="HYDROGENASE MATURATION FACTOR HYPD"/>
    <property type="match status" value="1"/>
</dbReference>
<keyword evidence="3" id="KW-0408">Iron</keyword>
<dbReference type="KEGG" id="afu:AF_1370"/>
<organism evidence="4 5">
    <name type="scientific">Archaeoglobus fulgidus (strain ATCC 49558 / DSM 4304 / JCM 9628 / NBRC 100126 / VC-16)</name>
    <dbReference type="NCBI Taxonomy" id="224325"/>
    <lineage>
        <taxon>Archaea</taxon>
        <taxon>Methanobacteriati</taxon>
        <taxon>Methanobacteriota</taxon>
        <taxon>Archaeoglobi</taxon>
        <taxon>Archaeoglobales</taxon>
        <taxon>Archaeoglobaceae</taxon>
        <taxon>Archaeoglobus</taxon>
    </lineage>
</organism>
<comment type="similarity">
    <text evidence="1">Belongs to the HypD family.</text>
</comment>
<dbReference type="GO" id="GO:0005506">
    <property type="term" value="F:iron ion binding"/>
    <property type="evidence" value="ECO:0007669"/>
    <property type="project" value="TreeGrafter"/>
</dbReference>
<dbReference type="Proteomes" id="UP000002199">
    <property type="component" value="Chromosome"/>
</dbReference>
<keyword evidence="2" id="KW-0479">Metal-binding</keyword>
<dbReference type="OrthoDB" id="372075at2157"/>
<dbReference type="eggNOG" id="arCOG04428">
    <property type="taxonomic scope" value="Archaea"/>
</dbReference>
<dbReference type="GO" id="GO:0051539">
    <property type="term" value="F:4 iron, 4 sulfur cluster binding"/>
    <property type="evidence" value="ECO:0007669"/>
    <property type="project" value="TreeGrafter"/>
</dbReference>
<dbReference type="PhylomeDB" id="O28901"/>
<evidence type="ECO:0000256" key="1">
    <source>
        <dbReference type="ARBA" id="ARBA00007888"/>
    </source>
</evidence>
<dbReference type="PIR" id="A69421">
    <property type="entry name" value="A69421"/>
</dbReference>
<accession>O28901</accession>
<dbReference type="STRING" id="224325.AF_1370"/>
<dbReference type="HOGENOM" id="CLU_048562_1_0_2"/>
<dbReference type="InterPro" id="IPR002780">
    <property type="entry name" value="Hyd_form_HypD"/>
</dbReference>
<evidence type="ECO:0000313" key="4">
    <source>
        <dbReference type="EMBL" id="AAB89873.1"/>
    </source>
</evidence>
<dbReference type="Pfam" id="PF01924">
    <property type="entry name" value="HypD"/>
    <property type="match status" value="1"/>
</dbReference>
<keyword evidence="5" id="KW-1185">Reference proteome</keyword>
<evidence type="ECO:0000256" key="3">
    <source>
        <dbReference type="ARBA" id="ARBA00023004"/>
    </source>
</evidence>
<dbReference type="InterPro" id="IPR042244">
    <property type="entry name" value="HypD_2_sf"/>
</dbReference>
<dbReference type="GO" id="GO:0051604">
    <property type="term" value="P:protein maturation"/>
    <property type="evidence" value="ECO:0007669"/>
    <property type="project" value="TreeGrafter"/>
</dbReference>
<dbReference type="Gene3D" id="3.40.50.11750">
    <property type="entry name" value="HypD, alpha/beta domain 1"/>
    <property type="match status" value="2"/>
</dbReference>
<name>O28901_ARCFU</name>
<sequence length="371" mass="41874">MRRRQKRLGSCWRELQMKPVIRLSEKIRELSKEFESVKIMHLCGTHEDTITKYNLRSLLPENISLLSGPGCPVCITPDEDIQMVMHLLEKENITLATFGDMARVPFQGKSLFTLRAEGYDIRIVYSIFDSLKLAESSDRPVVHFAIGFETTMPSTAIALLDEKENFYVFSAHRFFIPAVHALCENTTVDAFINPGHVSTIIGVKPYREILKKYGIPQVIAGFEPEDVMLAIYLLLEAMSDGRREVINEYSRAVKEEGNVRALEAMDRVFRKEDWSWRGLGVVKGSGGALAKRFEQFDARKVFEDAFADFQPVEDKSKRLCRCGDVLKGIATPKDCPLFMKACNPRNPVGACMVSVEGTCNIWATSGTSRTQ</sequence>
<dbReference type="EMBL" id="AE000782">
    <property type="protein sequence ID" value="AAB89873.1"/>
    <property type="molecule type" value="Genomic_DNA"/>
</dbReference>
<reference evidence="4 5" key="1">
    <citation type="journal article" date="1997" name="Nature">
        <title>The complete genome sequence of the hyperthermophilic, sulphate-reducing archaeon Archaeoglobus fulgidus.</title>
        <authorList>
            <person name="Klenk H.P."/>
            <person name="Clayton R.A."/>
            <person name="Tomb J."/>
            <person name="White O."/>
            <person name="Nelson K.E."/>
            <person name="Ketchum K.A."/>
            <person name="Dodson R.J."/>
            <person name="Gwinn M."/>
            <person name="Hickey E.K."/>
            <person name="Peterson J.D."/>
            <person name="Richardson D.L."/>
            <person name="Kerlavage A.R."/>
            <person name="Graham D.E."/>
            <person name="Kyrpides N.C."/>
            <person name="Fleischmann R.D."/>
            <person name="Quackenbush J."/>
            <person name="Lee N.H."/>
            <person name="Sutton G.G."/>
            <person name="Gill S."/>
            <person name="Kirkness E.F."/>
            <person name="Dougherty B.A."/>
            <person name="McKenney K."/>
            <person name="Adams M.D."/>
            <person name="Loftus B."/>
            <person name="Peterson S."/>
            <person name="Reich C.I."/>
            <person name="McNeil L.K."/>
            <person name="Badger J.H."/>
            <person name="Glodek A."/>
            <person name="Zhou L."/>
            <person name="Overbeek R."/>
            <person name="Gocayne J.D."/>
            <person name="Weidman J.F."/>
            <person name="McDonald L."/>
            <person name="Utterback T."/>
            <person name="Cotton M.D."/>
            <person name="Spriggs T."/>
            <person name="Artiach P."/>
            <person name="Kaine B.P."/>
            <person name="Sykes S.M."/>
            <person name="Sadow P.W."/>
            <person name="D'Andrea K.P."/>
            <person name="Bowman C."/>
            <person name="Fujii C."/>
            <person name="Garland S.A."/>
            <person name="Mason T.M."/>
            <person name="Olsen G.J."/>
            <person name="Fraser C.M."/>
            <person name="Smith H.O."/>
            <person name="Woese C.R."/>
            <person name="Venter J.C."/>
        </authorList>
    </citation>
    <scope>NUCLEOTIDE SEQUENCE [LARGE SCALE GENOMIC DNA]</scope>
    <source>
        <strain evidence="5">ATCC 49558 / DSM 4304 / JCM 9628 / NBRC 100126 / VC-16</strain>
    </source>
</reference>
<dbReference type="NCBIfam" id="TIGR00075">
    <property type="entry name" value="hypD"/>
    <property type="match status" value="1"/>
</dbReference>
<gene>
    <name evidence="4" type="ordered locus">AF_1370</name>
</gene>
<dbReference type="InterPro" id="IPR042243">
    <property type="entry name" value="HypD_1"/>
</dbReference>
<protein>
    <submittedName>
        <fullName evidence="4">Hydrogenase expression/formation protein (HypD)</fullName>
    </submittedName>
</protein>
<dbReference type="AlphaFoldDB" id="O28901"/>
<dbReference type="Gene3D" id="6.10.20.100">
    <property type="match status" value="1"/>
</dbReference>
<dbReference type="PANTHER" id="PTHR30149">
    <property type="entry name" value="HYDROGENASE PROTEIN ASSEMBLY PROTEIN HYPD"/>
    <property type="match status" value="1"/>
</dbReference>
<dbReference type="PaxDb" id="224325-AF_1370"/>
<evidence type="ECO:0000313" key="5">
    <source>
        <dbReference type="Proteomes" id="UP000002199"/>
    </source>
</evidence>